<evidence type="ECO:0000256" key="1">
    <source>
        <dbReference type="ARBA" id="ARBA00000799"/>
    </source>
</evidence>
<evidence type="ECO:0000313" key="8">
    <source>
        <dbReference type="Proteomes" id="UP001312865"/>
    </source>
</evidence>
<organism evidence="7 8">
    <name type="scientific">Bacillus spongiae</name>
    <dbReference type="NCBI Taxonomy" id="2683610"/>
    <lineage>
        <taxon>Bacteria</taxon>
        <taxon>Bacillati</taxon>
        <taxon>Bacillota</taxon>
        <taxon>Bacilli</taxon>
        <taxon>Bacillales</taxon>
        <taxon>Bacillaceae</taxon>
        <taxon>Bacillus</taxon>
    </lineage>
</organism>
<dbReference type="Proteomes" id="UP001312865">
    <property type="component" value="Unassembled WGS sequence"/>
</dbReference>
<dbReference type="InterPro" id="IPR015890">
    <property type="entry name" value="Chorismate_C"/>
</dbReference>
<dbReference type="GO" id="GO:0008909">
    <property type="term" value="F:isochorismate synthase activity"/>
    <property type="evidence" value="ECO:0007669"/>
    <property type="project" value="UniProtKB-EC"/>
</dbReference>
<dbReference type="PANTHER" id="PTHR42839">
    <property type="entry name" value="ISOCHORISMATE SYNTHASE ENTC"/>
    <property type="match status" value="1"/>
</dbReference>
<dbReference type="SUPFAM" id="SSF56322">
    <property type="entry name" value="ADC synthase"/>
    <property type="match status" value="1"/>
</dbReference>
<name>A0ABU8HHM0_9BACI</name>
<dbReference type="InterPro" id="IPR005801">
    <property type="entry name" value="ADC_synthase"/>
</dbReference>
<evidence type="ECO:0000256" key="3">
    <source>
        <dbReference type="ARBA" id="ARBA00012824"/>
    </source>
</evidence>
<evidence type="ECO:0000313" key="7">
    <source>
        <dbReference type="EMBL" id="MEI5908767.1"/>
    </source>
</evidence>
<dbReference type="RefSeq" id="WP_336588215.1">
    <property type="nucleotide sequence ID" value="NZ_JBBAXC010000016.1"/>
</dbReference>
<dbReference type="EC" id="5.4.4.2" evidence="3"/>
<evidence type="ECO:0000256" key="5">
    <source>
        <dbReference type="ARBA" id="ARBA00041564"/>
    </source>
</evidence>
<dbReference type="InterPro" id="IPR004561">
    <property type="entry name" value="IsoChor_synthase"/>
</dbReference>
<dbReference type="EMBL" id="JBBAXC010000016">
    <property type="protein sequence ID" value="MEI5908767.1"/>
    <property type="molecule type" value="Genomic_DNA"/>
</dbReference>
<reference evidence="7 8" key="1">
    <citation type="journal article" date="2018" name="J. Microbiol.">
        <title>Bacillus spongiae sp. nov., isolated from sponge of Jeju Island.</title>
        <authorList>
            <person name="Lee G.E."/>
            <person name="Im W.T."/>
            <person name="Park J.S."/>
        </authorList>
    </citation>
    <scope>NUCLEOTIDE SEQUENCE [LARGE SCALE GENOMIC DNA]</scope>
    <source>
        <strain evidence="7 8">135PIL107-10</strain>
    </source>
</reference>
<accession>A0ABU8HHM0</accession>
<protein>
    <recommendedName>
        <fullName evidence="3">isochorismate synthase</fullName>
        <ecNumber evidence="3">5.4.4.2</ecNumber>
    </recommendedName>
    <alternativeName>
        <fullName evidence="5">Isochorismate mutase</fullName>
    </alternativeName>
</protein>
<feature type="domain" description="Chorismate-utilising enzyme C-terminal" evidence="6">
    <location>
        <begin position="201"/>
        <end position="453"/>
    </location>
</feature>
<comment type="caution">
    <text evidence="7">The sequence shown here is derived from an EMBL/GenBank/DDBJ whole genome shotgun (WGS) entry which is preliminary data.</text>
</comment>
<comment type="similarity">
    <text evidence="2">Belongs to the isochorismate synthase family.</text>
</comment>
<evidence type="ECO:0000256" key="2">
    <source>
        <dbReference type="ARBA" id="ARBA00005297"/>
    </source>
</evidence>
<dbReference type="Pfam" id="PF00425">
    <property type="entry name" value="Chorismate_bind"/>
    <property type="match status" value="1"/>
</dbReference>
<evidence type="ECO:0000256" key="4">
    <source>
        <dbReference type="ARBA" id="ARBA00023235"/>
    </source>
</evidence>
<keyword evidence="8" id="KW-1185">Reference proteome</keyword>
<keyword evidence="4 7" id="KW-0413">Isomerase</keyword>
<proteinExistence type="inferred from homology"/>
<dbReference type="PANTHER" id="PTHR42839:SF1">
    <property type="entry name" value="ISOCHORISMATE SYNTHASE MENF"/>
    <property type="match status" value="1"/>
</dbReference>
<dbReference type="NCBIfam" id="TIGR00543">
    <property type="entry name" value="isochor_syn"/>
    <property type="match status" value="1"/>
</dbReference>
<dbReference type="Gene3D" id="3.60.120.10">
    <property type="entry name" value="Anthranilate synthase"/>
    <property type="match status" value="1"/>
</dbReference>
<gene>
    <name evidence="7" type="ORF">WAK64_17100</name>
</gene>
<sequence length="466" mass="53009">MTTVQKSNIHSLFEQAVMKAQQLNRPILLSYVQKLQYADPLSFYHTGNKVFKGERFFFKDPNSSIYLVGLGSASSLMSGEKDERFYDIEEQWNVIMEEAVSFNPYEVRGTGPLIFGGFTFDPLKEQEQEWAQFSQAVFQLPTFLLTEHHGEKYLTINMICTGHESEGSIVRLQEQVKLLLDDSNFSIVAPLLSKSEEIRPNEWKKSLADVVTRLQQKEMEKVVLARKMRLVFKEEVSSDFCLDQLYKEQKESFVFSLEVMNSCFIGASPERLVKKKDAMIYSTCLAGSIGRGKTKEEDDSLGEELLLDEKNRHEHQLVVEMIEQSMEAYCHNVQVPAYPSLLKMRDIQHLYTPVIGKDEKNTSLFQLLKTFHPTPALGGVPRSKALKVIREAEEMDRGFYAAPIGWVDAQGNGEFTVAIRSGLLYKNEAYLYSGCGVVADSTPESEYEETSIKFRPMLRAVGGNVQ</sequence>
<evidence type="ECO:0000259" key="6">
    <source>
        <dbReference type="Pfam" id="PF00425"/>
    </source>
</evidence>
<comment type="catalytic activity">
    <reaction evidence="1">
        <text>chorismate = isochorismate</text>
        <dbReference type="Rhea" id="RHEA:18985"/>
        <dbReference type="ChEBI" id="CHEBI:29748"/>
        <dbReference type="ChEBI" id="CHEBI:29780"/>
        <dbReference type="EC" id="5.4.4.2"/>
    </reaction>
</comment>